<proteinExistence type="predicted"/>
<keyword evidence="2" id="KW-1185">Reference proteome</keyword>
<dbReference type="EMBL" id="JAFIMR010000011">
    <property type="protein sequence ID" value="KAI1872625.1"/>
    <property type="molecule type" value="Genomic_DNA"/>
</dbReference>
<reference evidence="1" key="1">
    <citation type="submission" date="2021-03" db="EMBL/GenBank/DDBJ databases">
        <title>Revisited historic fungal species revealed as producer of novel bioactive compounds through whole genome sequencing and comparative genomics.</title>
        <authorList>
            <person name="Vignolle G.A."/>
            <person name="Hochenegger N."/>
            <person name="Mach R.L."/>
            <person name="Mach-Aigner A.R."/>
            <person name="Javad Rahimi M."/>
            <person name="Salim K.A."/>
            <person name="Chan C.M."/>
            <person name="Lim L.B.L."/>
            <person name="Cai F."/>
            <person name="Druzhinina I.S."/>
            <person name="U'Ren J.M."/>
            <person name="Derntl C."/>
        </authorList>
    </citation>
    <scope>NUCLEOTIDE SEQUENCE</scope>
    <source>
        <strain evidence="1">TUCIM 5799</strain>
    </source>
</reference>
<gene>
    <name evidence="1" type="ORF">JX265_005505</name>
</gene>
<protein>
    <submittedName>
        <fullName evidence="1">Uncharacterized protein</fullName>
    </submittedName>
</protein>
<accession>A0A9P9WNQ0</accession>
<dbReference type="AlphaFoldDB" id="A0A9P9WNQ0"/>
<dbReference type="Proteomes" id="UP000829685">
    <property type="component" value="Unassembled WGS sequence"/>
</dbReference>
<comment type="caution">
    <text evidence="1">The sequence shown here is derived from an EMBL/GenBank/DDBJ whole genome shotgun (WGS) entry which is preliminary data.</text>
</comment>
<organism evidence="1 2">
    <name type="scientific">Neoarthrinium moseri</name>
    <dbReference type="NCBI Taxonomy" id="1658444"/>
    <lineage>
        <taxon>Eukaryota</taxon>
        <taxon>Fungi</taxon>
        <taxon>Dikarya</taxon>
        <taxon>Ascomycota</taxon>
        <taxon>Pezizomycotina</taxon>
        <taxon>Sordariomycetes</taxon>
        <taxon>Xylariomycetidae</taxon>
        <taxon>Amphisphaeriales</taxon>
        <taxon>Apiosporaceae</taxon>
        <taxon>Neoarthrinium</taxon>
    </lineage>
</organism>
<evidence type="ECO:0000313" key="2">
    <source>
        <dbReference type="Proteomes" id="UP000829685"/>
    </source>
</evidence>
<evidence type="ECO:0000313" key="1">
    <source>
        <dbReference type="EMBL" id="KAI1872625.1"/>
    </source>
</evidence>
<sequence length="192" mass="21929">MPSVREHLGCLSYPPEAFTGLNDTVETNAVHNTLTQLKEPLGNLQGLLSQLALIIGIRGKVDDADMQMLKLRLDSPRPNFEAKFKFTFSHLQEDFEDVTNSYIAKERLARFTCDLAQWFYIGCFLLYKNAVHFGQTQLTVECKSVNDVVMAWRSAVKNLWKNSRTLDYEGPHEDRAEREEEGVVFCQSVLAH</sequence>
<name>A0A9P9WNQ0_9PEZI</name>